<dbReference type="STRING" id="65499.SAMN04488000_12136"/>
<sequence length="389" mass="40880">MVRRRTAGLAAALLTLGVLVPAGVATAAESNGGTRVLALGDSITDGFNVPGGYRINLWRSLAAAGHLVDFVGTQSNGPADLPDHDHEGHPGWRIDQIDAIVTSVLRESTPRTVLLHLGTNDIAQNHDLAGAPVRLSALVDHIRAAAPNADVFVSSVVPLTDPALESRANAYNATIPDMVRSKGSRVHFVDMHVALTTADLADGVHPSRTGYDKMAARWASALAAVPGSAGNDGAPVTLPSGLRSLRVTTPGFTDRYARHQNSLGYTAHVDSGSSALLKSDATWRVVPGLAGGCHSLESRNFPGYYLRHQDSRVKISPDDGTALMRADATWCGRSAPTGMRLSSWNFPGSYLRHINSELGLATPGGSGADDTASSLVPDIAWSFDAPWAP</sequence>
<dbReference type="SUPFAM" id="SSF110221">
    <property type="entry name" value="AbfB domain"/>
    <property type="match status" value="1"/>
</dbReference>
<evidence type="ECO:0000313" key="4">
    <source>
        <dbReference type="EMBL" id="SES30070.1"/>
    </source>
</evidence>
<feature type="domain" description="SGNH hydrolase-type esterase" evidence="3">
    <location>
        <begin position="38"/>
        <end position="212"/>
    </location>
</feature>
<dbReference type="AlphaFoldDB" id="A0A1H9W805"/>
<dbReference type="Gene3D" id="2.80.10.50">
    <property type="match status" value="1"/>
</dbReference>
<feature type="domain" description="Alpha-L-arabinofuranosidase B arabinose-binding" evidence="2">
    <location>
        <begin position="245"/>
        <end position="371"/>
    </location>
</feature>
<dbReference type="Pfam" id="PF05270">
    <property type="entry name" value="AbfB"/>
    <property type="match status" value="1"/>
</dbReference>
<dbReference type="GO" id="GO:0046556">
    <property type="term" value="F:alpha-L-arabinofuranosidase activity"/>
    <property type="evidence" value="ECO:0007669"/>
    <property type="project" value="InterPro"/>
</dbReference>
<dbReference type="Proteomes" id="UP000199503">
    <property type="component" value="Unassembled WGS sequence"/>
</dbReference>
<keyword evidence="5" id="KW-1185">Reference proteome</keyword>
<protein>
    <submittedName>
        <fullName evidence="4">Lysophospholipase L1</fullName>
    </submittedName>
</protein>
<dbReference type="RefSeq" id="WP_089924588.1">
    <property type="nucleotide sequence ID" value="NZ_FOFV01000021.1"/>
</dbReference>
<keyword evidence="1" id="KW-0732">Signal</keyword>
<dbReference type="Gene3D" id="3.40.50.1110">
    <property type="entry name" value="SGNH hydrolase"/>
    <property type="match status" value="1"/>
</dbReference>
<evidence type="ECO:0000256" key="1">
    <source>
        <dbReference type="SAM" id="SignalP"/>
    </source>
</evidence>
<evidence type="ECO:0000259" key="2">
    <source>
        <dbReference type="Pfam" id="PF05270"/>
    </source>
</evidence>
<dbReference type="GO" id="GO:0046373">
    <property type="term" value="P:L-arabinose metabolic process"/>
    <property type="evidence" value="ECO:0007669"/>
    <property type="project" value="InterPro"/>
</dbReference>
<name>A0A1H9W805_9PSEU</name>
<evidence type="ECO:0000259" key="3">
    <source>
        <dbReference type="Pfam" id="PF13472"/>
    </source>
</evidence>
<gene>
    <name evidence="4" type="ORF">SAMN04488000_12136</name>
</gene>
<dbReference type="InterPro" id="IPR036514">
    <property type="entry name" value="SGNH_hydro_sf"/>
</dbReference>
<dbReference type="PANTHER" id="PTHR30383">
    <property type="entry name" value="THIOESTERASE 1/PROTEASE 1/LYSOPHOSPHOLIPASE L1"/>
    <property type="match status" value="1"/>
</dbReference>
<dbReference type="InterPro" id="IPR051532">
    <property type="entry name" value="Ester_Hydrolysis_Enzymes"/>
</dbReference>
<dbReference type="OrthoDB" id="468550at2"/>
<dbReference type="InterPro" id="IPR007934">
    <property type="entry name" value="AbfB_ABD"/>
</dbReference>
<dbReference type="GO" id="GO:0004622">
    <property type="term" value="F:phosphatidylcholine lysophospholipase activity"/>
    <property type="evidence" value="ECO:0007669"/>
    <property type="project" value="TreeGrafter"/>
</dbReference>
<dbReference type="EMBL" id="FOFV01000021">
    <property type="protein sequence ID" value="SES30070.1"/>
    <property type="molecule type" value="Genomic_DNA"/>
</dbReference>
<dbReference type="InterPro" id="IPR036195">
    <property type="entry name" value="AbfB_ABD_sf"/>
</dbReference>
<reference evidence="5" key="1">
    <citation type="submission" date="2016-10" db="EMBL/GenBank/DDBJ databases">
        <authorList>
            <person name="Varghese N."/>
            <person name="Submissions S."/>
        </authorList>
    </citation>
    <scope>NUCLEOTIDE SEQUENCE [LARGE SCALE GENOMIC DNA]</scope>
    <source>
        <strain evidence="5">DSM 44437</strain>
    </source>
</reference>
<feature type="chain" id="PRO_5011605851" evidence="1">
    <location>
        <begin position="28"/>
        <end position="389"/>
    </location>
</feature>
<feature type="signal peptide" evidence="1">
    <location>
        <begin position="1"/>
        <end position="27"/>
    </location>
</feature>
<dbReference type="Pfam" id="PF13472">
    <property type="entry name" value="Lipase_GDSL_2"/>
    <property type="match status" value="1"/>
</dbReference>
<dbReference type="InterPro" id="IPR013830">
    <property type="entry name" value="SGNH_hydro"/>
</dbReference>
<dbReference type="CDD" id="cd23399">
    <property type="entry name" value="beta-trefoil_ABD_ABFB"/>
    <property type="match status" value="1"/>
</dbReference>
<accession>A0A1H9W805</accession>
<dbReference type="CDD" id="cd01833">
    <property type="entry name" value="XynB_like"/>
    <property type="match status" value="1"/>
</dbReference>
<organism evidence="4 5">
    <name type="scientific">Lentzea albida</name>
    <dbReference type="NCBI Taxonomy" id="65499"/>
    <lineage>
        <taxon>Bacteria</taxon>
        <taxon>Bacillati</taxon>
        <taxon>Actinomycetota</taxon>
        <taxon>Actinomycetes</taxon>
        <taxon>Pseudonocardiales</taxon>
        <taxon>Pseudonocardiaceae</taxon>
        <taxon>Lentzea</taxon>
    </lineage>
</organism>
<evidence type="ECO:0000313" key="5">
    <source>
        <dbReference type="Proteomes" id="UP000199503"/>
    </source>
</evidence>
<dbReference type="PANTHER" id="PTHR30383:SF5">
    <property type="entry name" value="SGNH HYDROLASE-TYPE ESTERASE DOMAIN-CONTAINING PROTEIN"/>
    <property type="match status" value="1"/>
</dbReference>
<dbReference type="SUPFAM" id="SSF52266">
    <property type="entry name" value="SGNH hydrolase"/>
    <property type="match status" value="1"/>
</dbReference>
<proteinExistence type="predicted"/>